<name>A0ABT3N570_9BACT</name>
<comment type="caution">
    <text evidence="12">The sequence shown here is derived from an EMBL/GenBank/DDBJ whole genome shotgun (WGS) entry which is preliminary data.</text>
</comment>
<evidence type="ECO:0000256" key="9">
    <source>
        <dbReference type="SAM" id="Phobius"/>
    </source>
</evidence>
<dbReference type="CDD" id="cd00082">
    <property type="entry name" value="HisKA"/>
    <property type="match status" value="1"/>
</dbReference>
<comment type="subcellular location">
    <subcellularLocation>
        <location evidence="2">Membrane</location>
    </subcellularLocation>
</comment>
<evidence type="ECO:0000313" key="12">
    <source>
        <dbReference type="EMBL" id="MCW7752606.1"/>
    </source>
</evidence>
<dbReference type="PROSITE" id="PS50885">
    <property type="entry name" value="HAMP"/>
    <property type="match status" value="1"/>
</dbReference>
<dbReference type="Gene3D" id="1.10.287.130">
    <property type="match status" value="1"/>
</dbReference>
<evidence type="ECO:0000256" key="6">
    <source>
        <dbReference type="ARBA" id="ARBA00022777"/>
    </source>
</evidence>
<evidence type="ECO:0000313" key="13">
    <source>
        <dbReference type="Proteomes" id="UP001209681"/>
    </source>
</evidence>
<keyword evidence="13" id="KW-1185">Reference proteome</keyword>
<dbReference type="Pfam" id="PF00672">
    <property type="entry name" value="HAMP"/>
    <property type="match status" value="1"/>
</dbReference>
<keyword evidence="9" id="KW-0812">Transmembrane</keyword>
<keyword evidence="4" id="KW-0597">Phosphoprotein</keyword>
<gene>
    <name evidence="12" type="ORF">OOT00_01245</name>
</gene>
<comment type="catalytic activity">
    <reaction evidence="1">
        <text>ATP + protein L-histidine = ADP + protein N-phospho-L-histidine.</text>
        <dbReference type="EC" id="2.7.13.3"/>
    </reaction>
</comment>
<dbReference type="Proteomes" id="UP001209681">
    <property type="component" value="Unassembled WGS sequence"/>
</dbReference>
<dbReference type="PANTHER" id="PTHR43711">
    <property type="entry name" value="TWO-COMPONENT HISTIDINE KINASE"/>
    <property type="match status" value="1"/>
</dbReference>
<dbReference type="InterPro" id="IPR050736">
    <property type="entry name" value="Sensor_HK_Regulatory"/>
</dbReference>
<dbReference type="SUPFAM" id="SSF55874">
    <property type="entry name" value="ATPase domain of HSP90 chaperone/DNA topoisomerase II/histidine kinase"/>
    <property type="match status" value="1"/>
</dbReference>
<feature type="transmembrane region" description="Helical" evidence="9">
    <location>
        <begin position="6"/>
        <end position="30"/>
    </location>
</feature>
<evidence type="ECO:0000256" key="8">
    <source>
        <dbReference type="SAM" id="Coils"/>
    </source>
</evidence>
<feature type="transmembrane region" description="Helical" evidence="9">
    <location>
        <begin position="195"/>
        <end position="216"/>
    </location>
</feature>
<evidence type="ECO:0000259" key="11">
    <source>
        <dbReference type="PROSITE" id="PS50885"/>
    </source>
</evidence>
<reference evidence="12 13" key="1">
    <citation type="submission" date="2022-11" db="EMBL/GenBank/DDBJ databases">
        <title>Desulfobotulus tamanensis H1 sp. nov. - anaerobic, alkaliphilic, sulphate reducing bacterium isolated from terrestrial mud volcano.</title>
        <authorList>
            <person name="Frolova A."/>
            <person name="Merkel A.Y."/>
            <person name="Slobodkin A.I."/>
        </authorList>
    </citation>
    <scope>NUCLEOTIDE SEQUENCE [LARGE SCALE GENOMIC DNA]</scope>
    <source>
        <strain evidence="12 13">H1</strain>
    </source>
</reference>
<evidence type="ECO:0000256" key="2">
    <source>
        <dbReference type="ARBA" id="ARBA00004370"/>
    </source>
</evidence>
<dbReference type="CDD" id="cd06225">
    <property type="entry name" value="HAMP"/>
    <property type="match status" value="1"/>
</dbReference>
<dbReference type="SMART" id="SM00387">
    <property type="entry name" value="HATPase_c"/>
    <property type="match status" value="1"/>
</dbReference>
<dbReference type="Gene3D" id="6.10.340.10">
    <property type="match status" value="1"/>
</dbReference>
<dbReference type="PANTHER" id="PTHR43711:SF29">
    <property type="entry name" value="HISTIDINE KINASE"/>
    <property type="match status" value="1"/>
</dbReference>
<feature type="coiled-coil region" evidence="8">
    <location>
        <begin position="256"/>
        <end position="290"/>
    </location>
</feature>
<dbReference type="RefSeq" id="WP_265423470.1">
    <property type="nucleotide sequence ID" value="NZ_JAPFPW010000001.1"/>
</dbReference>
<dbReference type="PROSITE" id="PS50109">
    <property type="entry name" value="HIS_KIN"/>
    <property type="match status" value="1"/>
</dbReference>
<keyword evidence="12" id="KW-0547">Nucleotide-binding</keyword>
<dbReference type="PRINTS" id="PR00344">
    <property type="entry name" value="BCTRLSENSOR"/>
</dbReference>
<evidence type="ECO:0000256" key="3">
    <source>
        <dbReference type="ARBA" id="ARBA00012438"/>
    </source>
</evidence>
<dbReference type="CDD" id="cd16922">
    <property type="entry name" value="HATPase_EvgS-ArcB-TorS-like"/>
    <property type="match status" value="1"/>
</dbReference>
<keyword evidence="7" id="KW-0902">Two-component regulatory system</keyword>
<dbReference type="Pfam" id="PF02518">
    <property type="entry name" value="HATPase_c"/>
    <property type="match status" value="1"/>
</dbReference>
<sequence>MNLKARLSLIIAVVMSGFMGISGLSVFFLFKIQYLRQAETVCAESMEALMDLRRLTTELLISETLDQSFLQWQKAHRRLDISLHSLHSSSHLRTLLKTEKLQATPESLMNFWKSTRQWLYRADRDLAVLFQQSGGSRDGLLYQVMSTKKFAVLEAKKSIDAASLYLAAEFESKLSDLIELVQLEIRYQIQKTIRLIILCSFVISFGVSLILILFLGNLNHYLIIWRKALAEIGQGNFPEKIPLKGKDELSKISHAINQTSDNLKRINDDLQQKVQELFDAKEEAETASKAKGLFLANMSHEFRTPLNAIIGFSRLASQNPQINHEQQQQLAAILRNGEHLLNLINKVLNTASLEAGRIHLQEDRTNLDSLLTDMEAMFRPRAEARGLSFRLHRNPDLPRYITIDGLRLRQILINLLGNALKYTDEGSISLGTELETKDHASFILFYVQDTGCGIPEEHLPCLFKPFQKAHQSRDPRGGTGLGLSICHNLAALMKGTLTVHSEMGKGCAFFLSIPLTDHDPSQPISRQEPAFLSEPRAPETSLPFPEECKVPISLIHKLTAVTRRAELDQIHRRIIEVSQYDAVIGSELLALAENFDYEQILTLLTARMPVDEGSCDANTGQ</sequence>
<keyword evidence="6" id="KW-0418">Kinase</keyword>
<dbReference type="InterPro" id="IPR036097">
    <property type="entry name" value="HisK_dim/P_sf"/>
</dbReference>
<keyword evidence="8" id="KW-0175">Coiled coil</keyword>
<dbReference type="InterPro" id="IPR004358">
    <property type="entry name" value="Sig_transdc_His_kin-like_C"/>
</dbReference>
<dbReference type="GO" id="GO:0005524">
    <property type="term" value="F:ATP binding"/>
    <property type="evidence" value="ECO:0007669"/>
    <property type="project" value="UniProtKB-KW"/>
</dbReference>
<evidence type="ECO:0000259" key="10">
    <source>
        <dbReference type="PROSITE" id="PS50109"/>
    </source>
</evidence>
<keyword evidence="12" id="KW-0067">ATP-binding</keyword>
<keyword evidence="9" id="KW-1133">Transmembrane helix</keyword>
<dbReference type="SUPFAM" id="SSF47384">
    <property type="entry name" value="Homodimeric domain of signal transducing histidine kinase"/>
    <property type="match status" value="1"/>
</dbReference>
<dbReference type="EC" id="2.7.13.3" evidence="3"/>
<feature type="domain" description="HAMP" evidence="11">
    <location>
        <begin position="226"/>
        <end position="268"/>
    </location>
</feature>
<evidence type="ECO:0000256" key="7">
    <source>
        <dbReference type="ARBA" id="ARBA00023012"/>
    </source>
</evidence>
<evidence type="ECO:0000256" key="4">
    <source>
        <dbReference type="ARBA" id="ARBA00022553"/>
    </source>
</evidence>
<dbReference type="InterPro" id="IPR003660">
    <property type="entry name" value="HAMP_dom"/>
</dbReference>
<protein>
    <recommendedName>
        <fullName evidence="3">histidine kinase</fullName>
        <ecNumber evidence="3">2.7.13.3</ecNumber>
    </recommendedName>
</protein>
<evidence type="ECO:0000256" key="1">
    <source>
        <dbReference type="ARBA" id="ARBA00000085"/>
    </source>
</evidence>
<dbReference type="SMART" id="SM00304">
    <property type="entry name" value="HAMP"/>
    <property type="match status" value="1"/>
</dbReference>
<dbReference type="InterPro" id="IPR036890">
    <property type="entry name" value="HATPase_C_sf"/>
</dbReference>
<dbReference type="Pfam" id="PF00512">
    <property type="entry name" value="HisKA"/>
    <property type="match status" value="1"/>
</dbReference>
<dbReference type="SMART" id="SM00388">
    <property type="entry name" value="HisKA"/>
    <property type="match status" value="1"/>
</dbReference>
<keyword evidence="5" id="KW-0808">Transferase</keyword>
<organism evidence="12 13">
    <name type="scientific">Desulfobotulus pelophilus</name>
    <dbReference type="NCBI Taxonomy" id="2823377"/>
    <lineage>
        <taxon>Bacteria</taxon>
        <taxon>Pseudomonadati</taxon>
        <taxon>Thermodesulfobacteriota</taxon>
        <taxon>Desulfobacteria</taxon>
        <taxon>Desulfobacterales</taxon>
        <taxon>Desulfobacteraceae</taxon>
        <taxon>Desulfobotulus</taxon>
    </lineage>
</organism>
<dbReference type="InterPro" id="IPR003594">
    <property type="entry name" value="HATPase_dom"/>
</dbReference>
<feature type="domain" description="Histidine kinase" evidence="10">
    <location>
        <begin position="297"/>
        <end position="517"/>
    </location>
</feature>
<evidence type="ECO:0000256" key="5">
    <source>
        <dbReference type="ARBA" id="ARBA00022679"/>
    </source>
</evidence>
<keyword evidence="9" id="KW-0472">Membrane</keyword>
<dbReference type="EMBL" id="JAPFPW010000001">
    <property type="protein sequence ID" value="MCW7752606.1"/>
    <property type="molecule type" value="Genomic_DNA"/>
</dbReference>
<proteinExistence type="predicted"/>
<dbReference type="InterPro" id="IPR003661">
    <property type="entry name" value="HisK_dim/P_dom"/>
</dbReference>
<dbReference type="Gene3D" id="3.30.565.10">
    <property type="entry name" value="Histidine kinase-like ATPase, C-terminal domain"/>
    <property type="match status" value="1"/>
</dbReference>
<accession>A0ABT3N570</accession>
<dbReference type="InterPro" id="IPR005467">
    <property type="entry name" value="His_kinase_dom"/>
</dbReference>